<dbReference type="PANTHER" id="PTHR33270:SF34">
    <property type="entry name" value="SENESCENCE DOMAIN-CONTAINING PROTEIN"/>
    <property type="match status" value="1"/>
</dbReference>
<keyword evidence="3" id="KW-1185">Reference proteome</keyword>
<gene>
    <name evidence="2" type="ORF">LVIROSA_LOCUS13032</name>
</gene>
<dbReference type="PANTHER" id="PTHR33270">
    <property type="entry name" value="BNAC05G50380D PROTEIN"/>
    <property type="match status" value="1"/>
</dbReference>
<evidence type="ECO:0000313" key="3">
    <source>
        <dbReference type="Proteomes" id="UP001157418"/>
    </source>
</evidence>
<reference evidence="2 3" key="1">
    <citation type="submission" date="2022-01" db="EMBL/GenBank/DDBJ databases">
        <authorList>
            <person name="Xiong W."/>
            <person name="Schranz E."/>
        </authorList>
    </citation>
    <scope>NUCLEOTIDE SEQUENCE [LARGE SCALE GENOMIC DNA]</scope>
</reference>
<dbReference type="EMBL" id="CAKMRJ010002223">
    <property type="protein sequence ID" value="CAH1425917.1"/>
    <property type="molecule type" value="Genomic_DNA"/>
</dbReference>
<evidence type="ECO:0000259" key="1">
    <source>
        <dbReference type="Pfam" id="PF23156"/>
    </source>
</evidence>
<dbReference type="Pfam" id="PF23156">
    <property type="entry name" value="DUF7054"/>
    <property type="match status" value="1"/>
</dbReference>
<accession>A0AAU9MHF5</accession>
<feature type="domain" description="DUF7054" evidence="1">
    <location>
        <begin position="79"/>
        <end position="159"/>
    </location>
</feature>
<dbReference type="InterPro" id="IPR055482">
    <property type="entry name" value="DUF7054"/>
</dbReference>
<dbReference type="InterPro" id="IPR040358">
    <property type="entry name" value="At4g22758-like"/>
</dbReference>
<proteinExistence type="predicted"/>
<dbReference type="Proteomes" id="UP001157418">
    <property type="component" value="Unassembled WGS sequence"/>
</dbReference>
<evidence type="ECO:0000313" key="2">
    <source>
        <dbReference type="EMBL" id="CAH1425917.1"/>
    </source>
</evidence>
<name>A0AAU9MHF5_9ASTR</name>
<sequence>MVEIFCNRLMISPFPRGGSLLFPLLSPSDLARRAGITVASELINESVIVTPNDTLIPPCFLFYLIRFNLLNCFTGRGGESRLLISITVIGSARPIRFVVNGEGLVASFMDTAFKSYALEGCLPILGSNIHDFALYCPIVGTEALSPLKTIRSFGVRNFMNARSLRR</sequence>
<organism evidence="2 3">
    <name type="scientific">Lactuca virosa</name>
    <dbReference type="NCBI Taxonomy" id="75947"/>
    <lineage>
        <taxon>Eukaryota</taxon>
        <taxon>Viridiplantae</taxon>
        <taxon>Streptophyta</taxon>
        <taxon>Embryophyta</taxon>
        <taxon>Tracheophyta</taxon>
        <taxon>Spermatophyta</taxon>
        <taxon>Magnoliopsida</taxon>
        <taxon>eudicotyledons</taxon>
        <taxon>Gunneridae</taxon>
        <taxon>Pentapetalae</taxon>
        <taxon>asterids</taxon>
        <taxon>campanulids</taxon>
        <taxon>Asterales</taxon>
        <taxon>Asteraceae</taxon>
        <taxon>Cichorioideae</taxon>
        <taxon>Cichorieae</taxon>
        <taxon>Lactucinae</taxon>
        <taxon>Lactuca</taxon>
    </lineage>
</organism>
<dbReference type="AlphaFoldDB" id="A0AAU9MHF5"/>
<comment type="caution">
    <text evidence="2">The sequence shown here is derived from an EMBL/GenBank/DDBJ whole genome shotgun (WGS) entry which is preliminary data.</text>
</comment>
<protein>
    <recommendedName>
        <fullName evidence="1">DUF7054 domain-containing protein</fullName>
    </recommendedName>
</protein>